<keyword evidence="11" id="KW-1185">Reference proteome</keyword>
<dbReference type="OrthoDB" id="9782620at2"/>
<keyword evidence="5" id="KW-0190">Covalent protein-DNA linkage</keyword>
<evidence type="ECO:0000256" key="8">
    <source>
        <dbReference type="RuleBase" id="RU364100"/>
    </source>
</evidence>
<dbReference type="GO" id="GO:0006508">
    <property type="term" value="P:proteolysis"/>
    <property type="evidence" value="ECO:0007669"/>
    <property type="project" value="UniProtKB-KW"/>
</dbReference>
<dbReference type="EC" id="3.4.-.-" evidence="8"/>
<dbReference type="RefSeq" id="WP_152716675.1">
    <property type="nucleotide sequence ID" value="NZ_VOSJ01000293.1"/>
</dbReference>
<dbReference type="GO" id="GO:0016829">
    <property type="term" value="F:lyase activity"/>
    <property type="evidence" value="ECO:0007669"/>
    <property type="project" value="UniProtKB-KW"/>
</dbReference>
<feature type="compositionally biased region" description="Acidic residues" evidence="9">
    <location>
        <begin position="240"/>
        <end position="249"/>
    </location>
</feature>
<dbReference type="Proteomes" id="UP000403266">
    <property type="component" value="Unassembled WGS sequence"/>
</dbReference>
<dbReference type="GO" id="GO:0003697">
    <property type="term" value="F:single-stranded DNA binding"/>
    <property type="evidence" value="ECO:0007669"/>
    <property type="project" value="InterPro"/>
</dbReference>
<keyword evidence="4 8" id="KW-0378">Hydrolase</keyword>
<comment type="similarity">
    <text evidence="1 8">Belongs to the SOS response-associated peptidase family.</text>
</comment>
<dbReference type="AlphaFoldDB" id="A0A5N7N1M7"/>
<evidence type="ECO:0000256" key="2">
    <source>
        <dbReference type="ARBA" id="ARBA00022670"/>
    </source>
</evidence>
<dbReference type="InterPro" id="IPR003738">
    <property type="entry name" value="SRAP"/>
</dbReference>
<dbReference type="SUPFAM" id="SSF143081">
    <property type="entry name" value="BB1717-like"/>
    <property type="match status" value="1"/>
</dbReference>
<dbReference type="GO" id="GO:0106300">
    <property type="term" value="P:protein-DNA covalent cross-linking repair"/>
    <property type="evidence" value="ECO:0007669"/>
    <property type="project" value="InterPro"/>
</dbReference>
<name>A0A5N7N1M7_9HYPH</name>
<accession>A0A5N7N1M7</accession>
<dbReference type="InterPro" id="IPR036590">
    <property type="entry name" value="SRAP-like"/>
</dbReference>
<comment type="caution">
    <text evidence="10">The sequence shown here is derived from an EMBL/GenBank/DDBJ whole genome shotgun (WGS) entry which is preliminary data.</text>
</comment>
<evidence type="ECO:0000256" key="6">
    <source>
        <dbReference type="ARBA" id="ARBA00023125"/>
    </source>
</evidence>
<dbReference type="EMBL" id="VOSK01000270">
    <property type="protein sequence ID" value="MPR29796.1"/>
    <property type="molecule type" value="Genomic_DNA"/>
</dbReference>
<keyword evidence="6" id="KW-0238">DNA-binding</keyword>
<dbReference type="PANTHER" id="PTHR13604:SF0">
    <property type="entry name" value="ABASIC SITE PROCESSING PROTEIN HMCES"/>
    <property type="match status" value="1"/>
</dbReference>
<evidence type="ECO:0000313" key="11">
    <source>
        <dbReference type="Proteomes" id="UP000403266"/>
    </source>
</evidence>
<evidence type="ECO:0000256" key="7">
    <source>
        <dbReference type="ARBA" id="ARBA00023239"/>
    </source>
</evidence>
<gene>
    <name evidence="10" type="ORF">FS320_33180</name>
</gene>
<dbReference type="GO" id="GO:0008233">
    <property type="term" value="F:peptidase activity"/>
    <property type="evidence" value="ECO:0007669"/>
    <property type="project" value="UniProtKB-KW"/>
</dbReference>
<dbReference type="PANTHER" id="PTHR13604">
    <property type="entry name" value="DC12-RELATED"/>
    <property type="match status" value="1"/>
</dbReference>
<evidence type="ECO:0000313" key="10">
    <source>
        <dbReference type="EMBL" id="MPR29796.1"/>
    </source>
</evidence>
<keyword evidence="2 8" id="KW-0645">Protease</keyword>
<keyword evidence="7" id="KW-0456">Lyase</keyword>
<evidence type="ECO:0000256" key="1">
    <source>
        <dbReference type="ARBA" id="ARBA00008136"/>
    </source>
</evidence>
<dbReference type="Gene3D" id="3.90.1680.10">
    <property type="entry name" value="SOS response associated peptidase-like"/>
    <property type="match status" value="1"/>
</dbReference>
<organism evidence="10 11">
    <name type="scientific">Microvirga tunisiensis</name>
    <dbReference type="NCBI Taxonomy" id="2108360"/>
    <lineage>
        <taxon>Bacteria</taxon>
        <taxon>Pseudomonadati</taxon>
        <taxon>Pseudomonadota</taxon>
        <taxon>Alphaproteobacteria</taxon>
        <taxon>Hyphomicrobiales</taxon>
        <taxon>Methylobacteriaceae</taxon>
        <taxon>Microvirga</taxon>
    </lineage>
</organism>
<keyword evidence="3" id="KW-0227">DNA damage</keyword>
<evidence type="ECO:0000256" key="4">
    <source>
        <dbReference type="ARBA" id="ARBA00022801"/>
    </source>
</evidence>
<evidence type="ECO:0000256" key="9">
    <source>
        <dbReference type="SAM" id="MobiDB-lite"/>
    </source>
</evidence>
<evidence type="ECO:0000256" key="3">
    <source>
        <dbReference type="ARBA" id="ARBA00022763"/>
    </source>
</evidence>
<protein>
    <recommendedName>
        <fullName evidence="8">Abasic site processing protein</fullName>
        <ecNumber evidence="8">3.4.-.-</ecNumber>
    </recommendedName>
</protein>
<proteinExistence type="inferred from homology"/>
<sequence>MCGRYAITLPPDTYRDFFGYSEQPNFPARYNVAPTQPVPIVLEDRGERHFMLVRWGFLPSWVKDPKDFPLVINARGETLQTKPTFKAALKRRRCIFLADGFYEWRREGREKTPFLIRPRSRKPMPLAGLWETYSSPDGAEIDTAAIVTTDANGTLSAVHDRMPVILSDDDIAAWLDVRDERADVMRLVRPCPDDWLDMVPVSSRVNKVENDDPGLMESLSQPEPAPVKESKRQAKKPLSSDEDEQGSLF</sequence>
<evidence type="ECO:0000256" key="5">
    <source>
        <dbReference type="ARBA" id="ARBA00023124"/>
    </source>
</evidence>
<reference evidence="10 11" key="1">
    <citation type="journal article" date="2019" name="Syst. Appl. Microbiol.">
        <title>Microvirga tunisiensis sp. nov., a root nodule symbiotic bacterium isolated from Lupinus micranthus and L. luteus grown in Northern Tunisia.</title>
        <authorList>
            <person name="Msaddak A."/>
            <person name="Rejili M."/>
            <person name="Duran D."/>
            <person name="Mars M."/>
            <person name="Palacios J.M."/>
            <person name="Ruiz-Argueso T."/>
            <person name="Rey L."/>
            <person name="Imperial J."/>
        </authorList>
    </citation>
    <scope>NUCLEOTIDE SEQUENCE [LARGE SCALE GENOMIC DNA]</scope>
    <source>
        <strain evidence="10 11">Lmie10</strain>
    </source>
</reference>
<dbReference type="Pfam" id="PF02586">
    <property type="entry name" value="SRAP"/>
    <property type="match status" value="1"/>
</dbReference>
<feature type="region of interest" description="Disordered" evidence="9">
    <location>
        <begin position="207"/>
        <end position="249"/>
    </location>
</feature>